<feature type="domain" description="M23ase beta-sheet core" evidence="1">
    <location>
        <begin position="3"/>
        <end position="89"/>
    </location>
</feature>
<sequence length="97" mass="10070">MIAARGTPIVAVVDGFAQSKVNTLGGNTISLSGADGNRYYYAHLDSWAALGQVTVGTVIGYVGDTGNAKFSTPHLHFEIHPGGGPAVNPYATVRNHC</sequence>
<dbReference type="EMBL" id="JX649878">
    <property type="protein sequence ID" value="AGC71647.1"/>
    <property type="molecule type" value="Genomic_DNA"/>
</dbReference>
<dbReference type="InterPro" id="IPR016047">
    <property type="entry name" value="M23ase_b-sheet_dom"/>
</dbReference>
<dbReference type="SUPFAM" id="SSF51261">
    <property type="entry name" value="Duplicated hybrid motif"/>
    <property type="match status" value="1"/>
</dbReference>
<reference evidence="2" key="1">
    <citation type="submission" date="2012-09" db="EMBL/GenBank/DDBJ databases">
        <title>Metagenomic Characterization of a Microbial Community in Wastewater Detects High Levels of Antibiotic Resistance.</title>
        <authorList>
            <person name="Abrams M."/>
            <person name="Caldwell A."/>
            <person name="Vandaei E."/>
            <person name="Lee W."/>
            <person name="Perrott J."/>
            <person name="Khan S.Y."/>
            <person name="Ta J."/>
            <person name="Romero D."/>
            <person name="Nguyen V."/>
            <person name="Pourmand N."/>
            <person name="Ouverney C.C."/>
        </authorList>
    </citation>
    <scope>NUCLEOTIDE SEQUENCE</scope>
</reference>
<dbReference type="CDD" id="cd12797">
    <property type="entry name" value="M23_peptidase"/>
    <property type="match status" value="1"/>
</dbReference>
<dbReference type="InterPro" id="IPR050570">
    <property type="entry name" value="Cell_wall_metabolism_enzyme"/>
</dbReference>
<protein>
    <submittedName>
        <fullName evidence="2">Peptidase</fullName>
    </submittedName>
</protein>
<evidence type="ECO:0000313" key="2">
    <source>
        <dbReference type="EMBL" id="AGC71647.1"/>
    </source>
</evidence>
<dbReference type="PANTHER" id="PTHR21666:SF268">
    <property type="entry name" value="PEPTIDASE M23 DOMAIN-CONTAINING PROTEIN"/>
    <property type="match status" value="1"/>
</dbReference>
<name>L7VRL8_9BACT</name>
<dbReference type="GO" id="GO:0004222">
    <property type="term" value="F:metalloendopeptidase activity"/>
    <property type="evidence" value="ECO:0007669"/>
    <property type="project" value="TreeGrafter"/>
</dbReference>
<accession>L7VRL8</accession>
<organism evidence="2">
    <name type="scientific">uncultured bacterium A1Q1_fos_1025</name>
    <dbReference type="NCBI Taxonomy" id="1256537"/>
    <lineage>
        <taxon>Bacteria</taxon>
        <taxon>environmental samples</taxon>
    </lineage>
</organism>
<dbReference type="PANTHER" id="PTHR21666">
    <property type="entry name" value="PEPTIDASE-RELATED"/>
    <property type="match status" value="1"/>
</dbReference>
<dbReference type="InterPro" id="IPR011055">
    <property type="entry name" value="Dup_hybrid_motif"/>
</dbReference>
<proteinExistence type="predicted"/>
<dbReference type="AlphaFoldDB" id="L7VRL8"/>
<dbReference type="Gene3D" id="2.70.70.10">
    <property type="entry name" value="Glucose Permease (Domain IIA)"/>
    <property type="match status" value="1"/>
</dbReference>
<evidence type="ECO:0000259" key="1">
    <source>
        <dbReference type="Pfam" id="PF01551"/>
    </source>
</evidence>
<dbReference type="Pfam" id="PF01551">
    <property type="entry name" value="Peptidase_M23"/>
    <property type="match status" value="1"/>
</dbReference>